<keyword evidence="8" id="KW-0408">Iron</keyword>
<dbReference type="GO" id="GO:0046872">
    <property type="term" value="F:metal ion binding"/>
    <property type="evidence" value="ECO:0007669"/>
    <property type="project" value="UniProtKB-KW"/>
</dbReference>
<accession>A0AAW2W7N8</accession>
<evidence type="ECO:0000256" key="7">
    <source>
        <dbReference type="ARBA" id="ARBA00023136"/>
    </source>
</evidence>
<dbReference type="PROSITE" id="PS50836">
    <property type="entry name" value="DOMON"/>
    <property type="match status" value="1"/>
</dbReference>
<evidence type="ECO:0000256" key="1">
    <source>
        <dbReference type="ARBA" id="ARBA00004370"/>
    </source>
</evidence>
<dbReference type="Pfam" id="PF04526">
    <property type="entry name" value="DUF568"/>
    <property type="match status" value="1"/>
</dbReference>
<keyword evidence="2" id="KW-0813">Transport</keyword>
<dbReference type="PIRSF" id="PIRSF037471">
    <property type="entry name" value="UCP037471"/>
    <property type="match status" value="1"/>
</dbReference>
<dbReference type="SMART" id="SM00665">
    <property type="entry name" value="B561"/>
    <property type="match status" value="1"/>
</dbReference>
<evidence type="ECO:0000256" key="10">
    <source>
        <dbReference type="SAM" id="SignalP"/>
    </source>
</evidence>
<dbReference type="AlphaFoldDB" id="A0AAW2W7N8"/>
<organism evidence="12">
    <name type="scientific">Sesamum radiatum</name>
    <name type="common">Black benniseed</name>
    <dbReference type="NCBI Taxonomy" id="300843"/>
    <lineage>
        <taxon>Eukaryota</taxon>
        <taxon>Viridiplantae</taxon>
        <taxon>Streptophyta</taxon>
        <taxon>Embryophyta</taxon>
        <taxon>Tracheophyta</taxon>
        <taxon>Spermatophyta</taxon>
        <taxon>Magnoliopsida</taxon>
        <taxon>eudicotyledons</taxon>
        <taxon>Gunneridae</taxon>
        <taxon>Pentapetalae</taxon>
        <taxon>asterids</taxon>
        <taxon>lamiids</taxon>
        <taxon>Lamiales</taxon>
        <taxon>Pedaliaceae</taxon>
        <taxon>Sesamum</taxon>
    </lineage>
</organism>
<feature type="transmembrane region" description="Helical" evidence="9">
    <location>
        <begin position="238"/>
        <end position="256"/>
    </location>
</feature>
<evidence type="ECO:0000256" key="5">
    <source>
        <dbReference type="ARBA" id="ARBA00022982"/>
    </source>
</evidence>
<evidence type="ECO:0000256" key="9">
    <source>
        <dbReference type="SAM" id="Phobius"/>
    </source>
</evidence>
<dbReference type="GO" id="GO:0016020">
    <property type="term" value="C:membrane"/>
    <property type="evidence" value="ECO:0007669"/>
    <property type="project" value="UniProtKB-SubCell"/>
</dbReference>
<evidence type="ECO:0000256" key="6">
    <source>
        <dbReference type="ARBA" id="ARBA00022989"/>
    </source>
</evidence>
<dbReference type="PANTHER" id="PTHR23130:SF195">
    <property type="entry name" value="CYTOCHROME B561 AND DOMON DOMAIN-CONTAINING PROTEIN"/>
    <property type="match status" value="1"/>
</dbReference>
<dbReference type="InterPro" id="IPR017214">
    <property type="entry name" value="UCP037471"/>
</dbReference>
<comment type="subcellular location">
    <subcellularLocation>
        <location evidence="1">Membrane</location>
    </subcellularLocation>
</comment>
<evidence type="ECO:0000313" key="12">
    <source>
        <dbReference type="EMBL" id="KAL0436211.1"/>
    </source>
</evidence>
<evidence type="ECO:0000259" key="11">
    <source>
        <dbReference type="PROSITE" id="PS50836"/>
    </source>
</evidence>
<protein>
    <submittedName>
        <fullName evidence="12">Cytochrome and DOMON domain-containing protein</fullName>
    </submittedName>
</protein>
<sequence>MEPSSLSLATLFLLTAVSLFLPSHSATCTSQTFTNNKLYAFCNDLPFLNSYLHWSYDPAQSTLSIAFIAPPARPDGWVSWAINPTSTGMVGSQALIAFRDAKGGMTVKTYNVSVYGPLTESKVWYEVKESSAEFSGGLIRLFATLVLPEKGKTTVNHVWQVGPSVTGGVPDKHEFQPANLNSKGSLDLLRGQSGGASGGDSRTQKRNVSAYAIGVAGWATGLKLGSESKGVTYYTHRNIGIALFALATVQMFALLLRPNKDHKYRFYWNIYHHGVGYAILTLGIINVFKVLGGIAALLEAITWTIVLRRKRKTKNDKSTKA</sequence>
<keyword evidence="3 9" id="KW-0812">Transmembrane</keyword>
<feature type="signal peptide" evidence="10">
    <location>
        <begin position="1"/>
        <end position="25"/>
    </location>
</feature>
<keyword evidence="7 9" id="KW-0472">Membrane</keyword>
<evidence type="ECO:0000256" key="3">
    <source>
        <dbReference type="ARBA" id="ARBA00022692"/>
    </source>
</evidence>
<proteinExistence type="predicted"/>
<reference evidence="12" key="2">
    <citation type="journal article" date="2024" name="Plant">
        <title>Genomic evolution and insights into agronomic trait innovations of Sesamum species.</title>
        <authorList>
            <person name="Miao H."/>
            <person name="Wang L."/>
            <person name="Qu L."/>
            <person name="Liu H."/>
            <person name="Sun Y."/>
            <person name="Le M."/>
            <person name="Wang Q."/>
            <person name="Wei S."/>
            <person name="Zheng Y."/>
            <person name="Lin W."/>
            <person name="Duan Y."/>
            <person name="Cao H."/>
            <person name="Xiong S."/>
            <person name="Wang X."/>
            <person name="Wei L."/>
            <person name="Li C."/>
            <person name="Ma Q."/>
            <person name="Ju M."/>
            <person name="Zhao R."/>
            <person name="Li G."/>
            <person name="Mu C."/>
            <person name="Tian Q."/>
            <person name="Mei H."/>
            <person name="Zhang T."/>
            <person name="Gao T."/>
            <person name="Zhang H."/>
        </authorList>
    </citation>
    <scope>NUCLEOTIDE SEQUENCE</scope>
    <source>
        <strain evidence="12">G02</strain>
    </source>
</reference>
<evidence type="ECO:0000256" key="2">
    <source>
        <dbReference type="ARBA" id="ARBA00022448"/>
    </source>
</evidence>
<keyword evidence="8" id="KW-0479">Metal-binding</keyword>
<dbReference type="InterPro" id="IPR006593">
    <property type="entry name" value="Cyt_b561/ferric_Rdtase_TM"/>
</dbReference>
<keyword evidence="5" id="KW-0249">Electron transport</keyword>
<dbReference type="Gene3D" id="1.20.120.1770">
    <property type="match status" value="1"/>
</dbReference>
<keyword evidence="6 9" id="KW-1133">Transmembrane helix</keyword>
<keyword evidence="4 10" id="KW-0732">Signal</keyword>
<feature type="transmembrane region" description="Helical" evidence="9">
    <location>
        <begin position="276"/>
        <end position="307"/>
    </location>
</feature>
<dbReference type="CDD" id="cd09629">
    <property type="entry name" value="DOMON_CIL1_like"/>
    <property type="match status" value="1"/>
</dbReference>
<dbReference type="EMBL" id="JACGWJ010000002">
    <property type="protein sequence ID" value="KAL0436211.1"/>
    <property type="molecule type" value="Genomic_DNA"/>
</dbReference>
<dbReference type="InterPro" id="IPR045265">
    <property type="entry name" value="AIR12_DOMON"/>
</dbReference>
<feature type="binding site" description="axial binding residue" evidence="8">
    <location>
        <position position="236"/>
    </location>
    <ligand>
        <name>heme b</name>
        <dbReference type="ChEBI" id="CHEBI:60344"/>
        <label>1</label>
    </ligand>
    <ligandPart>
        <name>Fe</name>
        <dbReference type="ChEBI" id="CHEBI:18248"/>
    </ligandPart>
</feature>
<feature type="domain" description="DOMON" evidence="11">
    <location>
        <begin position="48"/>
        <end position="162"/>
    </location>
</feature>
<feature type="chain" id="PRO_5043408170" evidence="10">
    <location>
        <begin position="26"/>
        <end position="321"/>
    </location>
</feature>
<name>A0AAW2W7N8_SESRA</name>
<feature type="binding site" description="axial binding residue" evidence="8">
    <location>
        <position position="272"/>
    </location>
    <ligand>
        <name>heme b</name>
        <dbReference type="ChEBI" id="CHEBI:60344"/>
        <label>1</label>
    </ligand>
    <ligandPart>
        <name>Fe</name>
        <dbReference type="ChEBI" id="CHEBI:18248"/>
    </ligandPart>
</feature>
<reference evidence="12" key="1">
    <citation type="submission" date="2020-06" db="EMBL/GenBank/DDBJ databases">
        <authorList>
            <person name="Li T."/>
            <person name="Hu X."/>
            <person name="Zhang T."/>
            <person name="Song X."/>
            <person name="Zhang H."/>
            <person name="Dai N."/>
            <person name="Sheng W."/>
            <person name="Hou X."/>
            <person name="Wei L."/>
        </authorList>
    </citation>
    <scope>NUCLEOTIDE SEQUENCE</scope>
    <source>
        <strain evidence="12">G02</strain>
        <tissue evidence="12">Leaf</tissue>
    </source>
</reference>
<dbReference type="CDD" id="cd08760">
    <property type="entry name" value="Cyt_b561_FRRS1_like"/>
    <property type="match status" value="1"/>
</dbReference>
<dbReference type="PANTHER" id="PTHR23130">
    <property type="entry name" value="CYTOCHROME B561 AND DOMON DOMAIN-CONTAINING PROTEIN"/>
    <property type="match status" value="1"/>
</dbReference>
<gene>
    <name evidence="12" type="ORF">Sradi_0329000</name>
</gene>
<evidence type="ECO:0000256" key="8">
    <source>
        <dbReference type="PIRSR" id="PIRSR037471-1"/>
    </source>
</evidence>
<comment type="caution">
    <text evidence="12">The sequence shown here is derived from an EMBL/GenBank/DDBJ whole genome shotgun (WGS) entry which is preliminary data.</text>
</comment>
<dbReference type="InterPro" id="IPR005018">
    <property type="entry name" value="DOMON_domain"/>
</dbReference>
<evidence type="ECO:0000256" key="4">
    <source>
        <dbReference type="ARBA" id="ARBA00022729"/>
    </source>
</evidence>